<comment type="caution">
    <text evidence="1">The sequence shown here is derived from an EMBL/GenBank/DDBJ whole genome shotgun (WGS) entry which is preliminary data.</text>
</comment>
<proteinExistence type="predicted"/>
<dbReference type="SUPFAM" id="SSF88697">
    <property type="entry name" value="PUA domain-like"/>
    <property type="match status" value="1"/>
</dbReference>
<name>A0A8J7ULL3_9HYPH</name>
<dbReference type="Gene3D" id="2.30.130.30">
    <property type="entry name" value="Hypothetical protein"/>
    <property type="match status" value="1"/>
</dbReference>
<evidence type="ECO:0008006" key="3">
    <source>
        <dbReference type="Google" id="ProtNLM"/>
    </source>
</evidence>
<sequence>MKHFVLSIQPKWANLVRSGKKTIELRRRFPLLPVGSSAYLYETSPVSGITASLSIGRIDALPIADLWNACGEGSCVDRLQFDDYFLKRDIGYGLHISRCVSLVRPVPLVELRSELGFTAPQSWAYASQELIDMIRMID</sequence>
<dbReference type="AlphaFoldDB" id="A0A8J7ULL3"/>
<keyword evidence="2" id="KW-1185">Reference proteome</keyword>
<dbReference type="InterPro" id="IPR015947">
    <property type="entry name" value="PUA-like_sf"/>
</dbReference>
<accession>A0A8J7ULL3</accession>
<gene>
    <name evidence="1" type="ORF">J5Y06_20625</name>
</gene>
<dbReference type="Proteomes" id="UP000666240">
    <property type="component" value="Unassembled WGS sequence"/>
</dbReference>
<organism evidence="1 2">
    <name type="scientific">Tianweitania sediminis</name>
    <dbReference type="NCBI Taxonomy" id="1502156"/>
    <lineage>
        <taxon>Bacteria</taxon>
        <taxon>Pseudomonadati</taxon>
        <taxon>Pseudomonadota</taxon>
        <taxon>Alphaproteobacteria</taxon>
        <taxon>Hyphomicrobiales</taxon>
        <taxon>Phyllobacteriaceae</taxon>
        <taxon>Tianweitania</taxon>
    </lineage>
</organism>
<evidence type="ECO:0000313" key="1">
    <source>
        <dbReference type="EMBL" id="MBP0441060.1"/>
    </source>
</evidence>
<evidence type="ECO:0000313" key="2">
    <source>
        <dbReference type="Proteomes" id="UP000666240"/>
    </source>
</evidence>
<reference evidence="1" key="1">
    <citation type="submission" date="2021-03" db="EMBL/GenBank/DDBJ databases">
        <title>Genome sequencing and assembly of Tianweitania sediminis.</title>
        <authorList>
            <person name="Chhetri G."/>
        </authorList>
    </citation>
    <scope>NUCLEOTIDE SEQUENCE</scope>
    <source>
        <strain evidence="1">Z8</strain>
    </source>
</reference>
<dbReference type="EMBL" id="JAGIYY010000011">
    <property type="protein sequence ID" value="MBP0441060.1"/>
    <property type="molecule type" value="Genomic_DNA"/>
</dbReference>
<protein>
    <recommendedName>
        <fullName evidence="3">ASCH domain-containing protein</fullName>
    </recommendedName>
</protein>
<dbReference type="RefSeq" id="WP_209337094.1">
    <property type="nucleotide sequence ID" value="NZ_JAGIYY010000011.1"/>
</dbReference>